<comment type="domain">
    <text evidence="5">Consists of three domains, a large central CORE domain and two small peripheral domains, NMPbind and LID, which undergo movements during catalysis. The LID domain closes over the site of phosphoryl transfer upon ATP binding. Assembling and dissambling the active center during each catalytic cycle provides an effective means to prevent ATP hydrolysis.</text>
</comment>
<name>A0ABW6ZEK6_9HYPH</name>
<feature type="binding site" evidence="5">
    <location>
        <position position="127"/>
    </location>
    <ligand>
        <name>ATP</name>
        <dbReference type="ChEBI" id="CHEBI:30616"/>
    </ligand>
</feature>
<keyword evidence="5 7" id="KW-0067">ATP-binding</keyword>
<dbReference type="InterPro" id="IPR033690">
    <property type="entry name" value="Adenylat_kinase_CS"/>
</dbReference>
<dbReference type="NCBIfam" id="NF011105">
    <property type="entry name" value="PRK14532.1"/>
    <property type="match status" value="1"/>
</dbReference>
<dbReference type="Gene3D" id="3.40.50.300">
    <property type="entry name" value="P-loop containing nucleotide triphosphate hydrolases"/>
    <property type="match status" value="1"/>
</dbReference>
<dbReference type="NCBIfam" id="NF011101">
    <property type="entry name" value="PRK14528.1"/>
    <property type="match status" value="1"/>
</dbReference>
<dbReference type="EMBL" id="JBAFUR010000002">
    <property type="protein sequence ID" value="MFG1252235.1"/>
    <property type="molecule type" value="Genomic_DNA"/>
</dbReference>
<comment type="caution">
    <text evidence="8">The sequence shown here is derived from an EMBL/GenBank/DDBJ whole genome shotgun (WGS) entry which is preliminary data.</text>
</comment>
<dbReference type="InterPro" id="IPR027417">
    <property type="entry name" value="P-loop_NTPase"/>
</dbReference>
<keyword evidence="1 5" id="KW-0808">Transferase</keyword>
<dbReference type="InterPro" id="IPR000850">
    <property type="entry name" value="Adenylat/UMP-CMP_kin"/>
</dbReference>
<dbReference type="NCBIfam" id="NF011104">
    <property type="entry name" value="PRK14531.1"/>
    <property type="match status" value="1"/>
</dbReference>
<dbReference type="RefSeq" id="WP_024278461.1">
    <property type="nucleotide sequence ID" value="NZ_JAMJXC010000003.1"/>
</dbReference>
<comment type="similarity">
    <text evidence="5 6">Belongs to the adenylate kinase family.</text>
</comment>
<keyword evidence="9" id="KW-1185">Reference proteome</keyword>
<protein>
    <recommendedName>
        <fullName evidence="5 7">Adenylate kinase</fullName>
        <shortName evidence="5">AK</shortName>
        <ecNumber evidence="5 7">2.7.4.3</ecNumber>
    </recommendedName>
    <alternativeName>
        <fullName evidence="5">ATP-AMP transphosphorylase</fullName>
    </alternativeName>
    <alternativeName>
        <fullName evidence="5">ATP:AMP phosphotransferase</fullName>
    </alternativeName>
    <alternativeName>
        <fullName evidence="5">Adenylate monophosphate kinase</fullName>
    </alternativeName>
</protein>
<feature type="binding site" evidence="5">
    <location>
        <begin position="10"/>
        <end position="15"/>
    </location>
    <ligand>
        <name>ATP</name>
        <dbReference type="ChEBI" id="CHEBI:30616"/>
    </ligand>
</feature>
<feature type="binding site" evidence="5">
    <location>
        <position position="150"/>
    </location>
    <ligand>
        <name>AMP</name>
        <dbReference type="ChEBI" id="CHEBI:456215"/>
    </ligand>
</feature>
<evidence type="ECO:0000256" key="1">
    <source>
        <dbReference type="ARBA" id="ARBA00022679"/>
    </source>
</evidence>
<dbReference type="NCBIfam" id="NF001381">
    <property type="entry name" value="PRK00279.1-3"/>
    <property type="match status" value="1"/>
</dbReference>
<evidence type="ECO:0000256" key="6">
    <source>
        <dbReference type="RuleBase" id="RU003330"/>
    </source>
</evidence>
<keyword evidence="2 5" id="KW-0545">Nucleotide biosynthesis</keyword>
<feature type="binding site" evidence="5">
    <location>
        <position position="178"/>
    </location>
    <ligand>
        <name>ATP</name>
        <dbReference type="ChEBI" id="CHEBI:30616"/>
    </ligand>
</feature>
<dbReference type="HAMAP" id="MF_00235">
    <property type="entry name" value="Adenylate_kinase_Adk"/>
    <property type="match status" value="1"/>
</dbReference>
<comment type="subunit">
    <text evidence="5 7">Monomer.</text>
</comment>
<reference evidence="8 9" key="1">
    <citation type="submission" date="2024-02" db="EMBL/GenBank/DDBJ databases">
        <title>Expansion and revision of Xanthobacter and proposal of Roseixanthobacter gen. nov.</title>
        <authorList>
            <person name="Soltysiak M.P.M."/>
            <person name="Jalihal A."/>
            <person name="Ory A."/>
            <person name="Chrisophersen C."/>
            <person name="Lee A.D."/>
            <person name="Boulton J."/>
            <person name="Springer M."/>
        </authorList>
    </citation>
    <scope>NUCLEOTIDE SEQUENCE [LARGE SCALE GENOMIC DNA]</scope>
    <source>
        <strain evidence="8 9">CB5</strain>
    </source>
</reference>
<dbReference type="Pfam" id="PF00406">
    <property type="entry name" value="ADK"/>
    <property type="match status" value="1"/>
</dbReference>
<sequence length="195" mass="20539">MRLVLLGPPGAGKGTQAQRLVARHGIVQLSTGDMLRAAVAAGTPVGLKAKAVMDAGGLVSDEIVIGIIAERIGEADAKNGFILDGFPRTVAQAEALDHLLTEKGLKLDAVIELVVDQEKLVNRILNRAAEAAAKGEPVRKDDDPVVFKTRLEAYNRDTAVVAPYYKARGQLKQIDGMAPIDQVTAAIDGVLAEAV</sequence>
<dbReference type="SUPFAM" id="SSF52540">
    <property type="entry name" value="P-loop containing nucleoside triphosphate hydrolases"/>
    <property type="match status" value="1"/>
</dbReference>
<feature type="binding site" evidence="5">
    <location>
        <position position="31"/>
    </location>
    <ligand>
        <name>AMP</name>
        <dbReference type="ChEBI" id="CHEBI:456215"/>
    </ligand>
</feature>
<keyword evidence="4 5" id="KW-0418">Kinase</keyword>
<dbReference type="InterPro" id="IPR006259">
    <property type="entry name" value="Adenyl_kin_sub"/>
</dbReference>
<organism evidence="8 9">
    <name type="scientific">Xanthobacter aminoxidans</name>
    <dbReference type="NCBI Taxonomy" id="186280"/>
    <lineage>
        <taxon>Bacteria</taxon>
        <taxon>Pseudomonadati</taxon>
        <taxon>Pseudomonadota</taxon>
        <taxon>Alphaproteobacteria</taxon>
        <taxon>Hyphomicrobiales</taxon>
        <taxon>Xanthobacteraceae</taxon>
        <taxon>Xanthobacter</taxon>
    </lineage>
</organism>
<evidence type="ECO:0000313" key="8">
    <source>
        <dbReference type="EMBL" id="MFG1252235.1"/>
    </source>
</evidence>
<feature type="binding site" evidence="5">
    <location>
        <position position="36"/>
    </location>
    <ligand>
        <name>AMP</name>
        <dbReference type="ChEBI" id="CHEBI:456215"/>
    </ligand>
</feature>
<proteinExistence type="inferred from homology"/>
<dbReference type="PANTHER" id="PTHR23359">
    <property type="entry name" value="NUCLEOTIDE KINASE"/>
    <property type="match status" value="1"/>
</dbReference>
<evidence type="ECO:0000313" key="9">
    <source>
        <dbReference type="Proteomes" id="UP001604043"/>
    </source>
</evidence>
<feature type="binding site" evidence="5">
    <location>
        <begin position="85"/>
        <end position="88"/>
    </location>
    <ligand>
        <name>AMP</name>
        <dbReference type="ChEBI" id="CHEBI:456215"/>
    </ligand>
</feature>
<evidence type="ECO:0000256" key="3">
    <source>
        <dbReference type="ARBA" id="ARBA00022741"/>
    </source>
</evidence>
<comment type="catalytic activity">
    <reaction evidence="5 7">
        <text>AMP + ATP = 2 ADP</text>
        <dbReference type="Rhea" id="RHEA:12973"/>
        <dbReference type="ChEBI" id="CHEBI:30616"/>
        <dbReference type="ChEBI" id="CHEBI:456215"/>
        <dbReference type="ChEBI" id="CHEBI:456216"/>
        <dbReference type="EC" id="2.7.4.3"/>
    </reaction>
</comment>
<evidence type="ECO:0000256" key="5">
    <source>
        <dbReference type="HAMAP-Rule" id="MF_00235"/>
    </source>
</evidence>
<evidence type="ECO:0000256" key="2">
    <source>
        <dbReference type="ARBA" id="ARBA00022727"/>
    </source>
</evidence>
<dbReference type="PROSITE" id="PS00113">
    <property type="entry name" value="ADENYLATE_KINASE"/>
    <property type="match status" value="1"/>
</dbReference>
<comment type="subcellular location">
    <subcellularLocation>
        <location evidence="5 7">Cytoplasm</location>
    </subcellularLocation>
</comment>
<comment type="function">
    <text evidence="5">Catalyzes the reversible transfer of the terminal phosphate group between ATP and AMP. Plays an important role in cellular energy homeostasis and in adenine nucleotide metabolism.</text>
</comment>
<feature type="region of interest" description="NMP" evidence="5">
    <location>
        <begin position="30"/>
        <end position="59"/>
    </location>
</feature>
<dbReference type="EC" id="2.7.4.3" evidence="5 7"/>
<feature type="binding site" evidence="5">
    <location>
        <begin position="57"/>
        <end position="59"/>
    </location>
    <ligand>
        <name>AMP</name>
        <dbReference type="ChEBI" id="CHEBI:456215"/>
    </ligand>
</feature>
<dbReference type="NCBIfam" id="NF011100">
    <property type="entry name" value="PRK14527.1"/>
    <property type="match status" value="1"/>
</dbReference>
<dbReference type="Proteomes" id="UP001604043">
    <property type="component" value="Unassembled WGS sequence"/>
</dbReference>
<accession>A0ABW6ZEK6</accession>
<comment type="caution">
    <text evidence="5">Lacks conserved residue(s) required for the propagation of feature annotation.</text>
</comment>
<dbReference type="GO" id="GO:0004017">
    <property type="term" value="F:AMP kinase activity"/>
    <property type="evidence" value="ECO:0007669"/>
    <property type="project" value="UniProtKB-EC"/>
</dbReference>
<dbReference type="NCBIfam" id="TIGR01351">
    <property type="entry name" value="adk"/>
    <property type="match status" value="1"/>
</dbReference>
<evidence type="ECO:0000256" key="4">
    <source>
        <dbReference type="ARBA" id="ARBA00022777"/>
    </source>
</evidence>
<keyword evidence="3 5" id="KW-0547">Nucleotide-binding</keyword>
<keyword evidence="5" id="KW-0963">Cytoplasm</keyword>
<dbReference type="CDD" id="cd01428">
    <property type="entry name" value="ADK"/>
    <property type="match status" value="1"/>
</dbReference>
<dbReference type="PRINTS" id="PR00094">
    <property type="entry name" value="ADENYLTKNASE"/>
</dbReference>
<gene>
    <name evidence="5" type="primary">adk</name>
    <name evidence="8" type="ORF">V5F30_08490</name>
</gene>
<feature type="binding site" evidence="5">
    <location>
        <position position="139"/>
    </location>
    <ligand>
        <name>AMP</name>
        <dbReference type="ChEBI" id="CHEBI:456215"/>
    </ligand>
</feature>
<comment type="pathway">
    <text evidence="5">Purine metabolism; AMP biosynthesis via salvage pathway; AMP from ADP: step 1/1.</text>
</comment>
<evidence type="ECO:0000256" key="7">
    <source>
        <dbReference type="RuleBase" id="RU003331"/>
    </source>
</evidence>
<feature type="binding site" evidence="5">
    <location>
        <position position="92"/>
    </location>
    <ligand>
        <name>AMP</name>
        <dbReference type="ChEBI" id="CHEBI:456215"/>
    </ligand>
</feature>